<organism evidence="3 4">
    <name type="scientific">Strigomonas culicis</name>
    <dbReference type="NCBI Taxonomy" id="28005"/>
    <lineage>
        <taxon>Eukaryota</taxon>
        <taxon>Discoba</taxon>
        <taxon>Euglenozoa</taxon>
        <taxon>Kinetoplastea</taxon>
        <taxon>Metakinetoplastina</taxon>
        <taxon>Trypanosomatida</taxon>
        <taxon>Trypanosomatidae</taxon>
        <taxon>Strigomonadinae</taxon>
        <taxon>Strigomonas</taxon>
    </lineage>
</organism>
<evidence type="ECO:0000313" key="4">
    <source>
        <dbReference type="Proteomes" id="UP000015354"/>
    </source>
</evidence>
<feature type="region of interest" description="Disordered" evidence="1">
    <location>
        <begin position="1"/>
        <end position="34"/>
    </location>
</feature>
<keyword evidence="4" id="KW-1185">Reference proteome</keyword>
<feature type="compositionally biased region" description="Low complexity" evidence="1">
    <location>
        <begin position="299"/>
        <end position="315"/>
    </location>
</feature>
<dbReference type="PANTHER" id="PTHR31043">
    <property type="entry name" value="NEPHROCYSTIN-4"/>
    <property type="match status" value="1"/>
</dbReference>
<proteinExistence type="predicted"/>
<dbReference type="GO" id="GO:0005856">
    <property type="term" value="C:cytoskeleton"/>
    <property type="evidence" value="ECO:0007669"/>
    <property type="project" value="InterPro"/>
</dbReference>
<protein>
    <submittedName>
        <fullName evidence="3">Uncharacterized protein</fullName>
    </submittedName>
</protein>
<dbReference type="EMBL" id="ATMH01003462">
    <property type="protein sequence ID" value="EPY31425.1"/>
    <property type="molecule type" value="Genomic_DNA"/>
</dbReference>
<feature type="compositionally biased region" description="Basic and acidic residues" evidence="1">
    <location>
        <begin position="1"/>
        <end position="16"/>
    </location>
</feature>
<dbReference type="PANTHER" id="PTHR31043:SF3">
    <property type="entry name" value="NEPHROCYSTIN-4"/>
    <property type="match status" value="1"/>
</dbReference>
<name>S9W647_9TRYP</name>
<dbReference type="GO" id="GO:0097730">
    <property type="term" value="C:non-motile cilium"/>
    <property type="evidence" value="ECO:0007669"/>
    <property type="project" value="InterPro"/>
</dbReference>
<dbReference type="EMBL" id="ATMH01007005">
    <property type="protein sequence ID" value="EPY24786.1"/>
    <property type="molecule type" value="Genomic_DNA"/>
</dbReference>
<dbReference type="Proteomes" id="UP000015354">
    <property type="component" value="Unassembled WGS sequence"/>
</dbReference>
<dbReference type="AlphaFoldDB" id="S9W647"/>
<evidence type="ECO:0000313" key="2">
    <source>
        <dbReference type="EMBL" id="EPY24786.1"/>
    </source>
</evidence>
<reference evidence="3 4" key="1">
    <citation type="journal article" date="2013" name="PLoS ONE">
        <title>Predicting the Proteins of Angomonas deanei, Strigomonas culicis and Their Respective Endosymbionts Reveals New Aspects of the Trypanosomatidae Family.</title>
        <authorList>
            <person name="Motta M.C."/>
            <person name="Martins A.C."/>
            <person name="de Souza S.S."/>
            <person name="Catta-Preta C.M."/>
            <person name="Silva R."/>
            <person name="Klein C.C."/>
            <person name="de Almeida L.G."/>
            <person name="de Lima Cunha O."/>
            <person name="Ciapina L.P."/>
            <person name="Brocchi M."/>
            <person name="Colabardini A.C."/>
            <person name="de Araujo Lima B."/>
            <person name="Machado C.R."/>
            <person name="de Almeida Soares C.M."/>
            <person name="Probst C.M."/>
            <person name="de Menezes C.B."/>
            <person name="Thompson C.E."/>
            <person name="Bartholomeu D.C."/>
            <person name="Gradia D.F."/>
            <person name="Pavoni D.P."/>
            <person name="Grisard E.C."/>
            <person name="Fantinatti-Garboggini F."/>
            <person name="Marchini F.K."/>
            <person name="Rodrigues-Luiz G.F."/>
            <person name="Wagner G."/>
            <person name="Goldman G.H."/>
            <person name="Fietto J.L."/>
            <person name="Elias M.C."/>
            <person name="Goldman M.H."/>
            <person name="Sagot M.F."/>
            <person name="Pereira M."/>
            <person name="Stoco P.H."/>
            <person name="de Mendonca-Neto R.P."/>
            <person name="Teixeira S.M."/>
            <person name="Maciel T.E."/>
            <person name="de Oliveira Mendes T.A."/>
            <person name="Urmenyi T.P."/>
            <person name="de Souza W."/>
            <person name="Schenkman S."/>
            <person name="de Vasconcelos A.T."/>
        </authorList>
    </citation>
    <scope>NUCLEOTIDE SEQUENCE [LARGE SCALE GENOMIC DNA]</scope>
</reference>
<dbReference type="OrthoDB" id="276477at2759"/>
<evidence type="ECO:0000313" key="3">
    <source>
        <dbReference type="EMBL" id="EPY31425.1"/>
    </source>
</evidence>
<gene>
    <name evidence="3" type="ORF">STCU_03462</name>
    <name evidence="2" type="ORF">STCU_07005</name>
</gene>
<reference evidence="3" key="2">
    <citation type="submission" date="2013-03" db="EMBL/GenBank/DDBJ databases">
        <authorList>
            <person name="Motta M.C.M."/>
            <person name="Martins A.C.A."/>
            <person name="Preta C.M.C.C."/>
            <person name="Silva R."/>
            <person name="de Souza S.S."/>
            <person name="Klein C.C."/>
            <person name="de Almeida L.G.P."/>
            <person name="Cunha O.L."/>
            <person name="Colabardini A.C."/>
            <person name="Lima B.A."/>
            <person name="Machado C.R."/>
            <person name="Soares C.M.A."/>
            <person name="de Menezes C.B.A."/>
            <person name="Bartolomeu D.C."/>
            <person name="Grisard E.C."/>
            <person name="Fantinatti-Garboggini F."/>
            <person name="Rodrigues-Luiz G.F."/>
            <person name="Wagner G."/>
            <person name="Goldman G.H."/>
            <person name="Fietto J.L.R."/>
            <person name="Ciapina L.P."/>
            <person name="Brocchi M."/>
            <person name="Elias M.C."/>
            <person name="Goldman M.H.S."/>
            <person name="Sagot M.-F."/>
            <person name="Pereira M."/>
            <person name="Stoco P.H."/>
            <person name="Teixeira S.M.R."/>
            <person name="de Mendonca-Neto R.P."/>
            <person name="Maciel T.E.F."/>
            <person name="Mendes T.A.O."/>
            <person name="Urmenyi T.P."/>
            <person name="Teixeira M.M.G."/>
            <person name="de Camargo E.F.P."/>
            <person name="de Sousa W."/>
            <person name="Schenkman S."/>
            <person name="de Vasconcelos A.T.R."/>
        </authorList>
    </citation>
    <scope>NUCLEOTIDE SEQUENCE</scope>
</reference>
<comment type="caution">
    <text evidence="3">The sequence shown here is derived from an EMBL/GenBank/DDBJ whole genome shotgun (WGS) entry which is preliminary data.</text>
</comment>
<feature type="region of interest" description="Disordered" evidence="1">
    <location>
        <begin position="290"/>
        <end position="322"/>
    </location>
</feature>
<accession>S9W647</accession>
<dbReference type="InterPro" id="IPR029775">
    <property type="entry name" value="NPHP4"/>
</dbReference>
<sequence>MEELRKVREAQDELMRRGTGGPHPGLSPAAQERVSQRLADAPVELVDLLPRPVAVSWAARRKMQEGLQSILHPVTGALLNDASAAVGVLPASLYGFRVDGLTLDTSLPAPADVCLLFSFGSLPYQQAGPVRTDSVEKTDVCESFRLTSRDRGGGFVWCEPLSALEDASMVKFKEGSGHAVLYLHVYDALTMFYVATAQLPLAHFHRPYNAECAVAAMDLMLQRDLHMTAEVVPPQVFPMVRQAGQLHLTLFTVGVAPEGGRPIKTTVLHEPSTNTRLIVAKKIKHADKVAATADDGRADAPAPAADAAPQQQQQPESSDDLHRRRVEYLKSTLQREGSGSPALPGVPGAHVHAAEQQADMEYRLRYVENKRDEAKSTRIAKALVQRLTTRVDVLAIAYRPETVQVPFVNPFSTPVQFFVEIDPRDVDVFAAPQPNFTLGPRERASLPLVLRFTADDVARQDESKDLVLVVAKVYTERRELILRVEVSARVSLPLVDRRYELYGAAGTELTKRAISRVFSAAALPAQCSQAELLQRMGDLCCYVATSSAETTVETGAALDAVTQTHLTAWEEACIHTTVPRETGTQRTDYVTLFYDRELSRVYETWEICVYACECVTTREVYWGQTTALGLPADGTEDLYCSNPAIEVTRRGPSYILRVRPREVGLQTALLHTLTQDTLKKTVLTIPAAYPTPTYTQVIELSLAEVRQPVFRRLNFVNHGDLEDVFTVQHNYKFQLRVSPSRFALAPGDSQFVSLQFDMLSLPPGQMEGRWPMWLFINNKEDKTIESYYLQIVVRAHPVVRVV</sequence>
<dbReference type="GO" id="GO:0090090">
    <property type="term" value="P:negative regulation of canonical Wnt signaling pathway"/>
    <property type="evidence" value="ECO:0007669"/>
    <property type="project" value="InterPro"/>
</dbReference>
<evidence type="ECO:0000256" key="1">
    <source>
        <dbReference type="SAM" id="MobiDB-lite"/>
    </source>
</evidence>